<evidence type="ECO:0000256" key="3">
    <source>
        <dbReference type="ARBA" id="ARBA00005119"/>
    </source>
</evidence>
<dbReference type="EC" id="2.7.7.41" evidence="6"/>
<gene>
    <name evidence="21" type="ORF">DYB30_012234</name>
</gene>
<dbReference type="PANTHER" id="PTHR13773:SF8">
    <property type="entry name" value="PHOSPHATIDATE CYTIDYLYLTRANSFERASE, PHOTORECEPTOR-SPECIFIC"/>
    <property type="match status" value="1"/>
</dbReference>
<comment type="caution">
    <text evidence="21">The sequence shown here is derived from an EMBL/GenBank/DDBJ whole genome shotgun (WGS) entry which is preliminary data.</text>
</comment>
<dbReference type="GO" id="GO:0016024">
    <property type="term" value="P:CDP-diacylglycerol biosynthetic process"/>
    <property type="evidence" value="ECO:0007669"/>
    <property type="project" value="UniProtKB-UniPathway"/>
</dbReference>
<evidence type="ECO:0000256" key="8">
    <source>
        <dbReference type="ARBA" id="ARBA00022679"/>
    </source>
</evidence>
<feature type="transmembrane region" description="Helical" evidence="20">
    <location>
        <begin position="114"/>
        <end position="132"/>
    </location>
</feature>
<keyword evidence="7" id="KW-0444">Lipid biosynthesis</keyword>
<evidence type="ECO:0000256" key="5">
    <source>
        <dbReference type="ARBA" id="ARBA00010185"/>
    </source>
</evidence>
<comment type="pathway">
    <text evidence="3">Phospholipid metabolism; CDP-diacylglycerol biosynthesis; CDP-diacylglycerol from sn-glycerol 3-phosphate: step 3/3.</text>
</comment>
<evidence type="ECO:0000256" key="17">
    <source>
        <dbReference type="ARBA" id="ARBA00032396"/>
    </source>
</evidence>
<name>A0A397DUK5_APHAT</name>
<dbReference type="PANTHER" id="PTHR13773">
    <property type="entry name" value="PHOSPHATIDATE CYTIDYLYLTRANSFERASE"/>
    <property type="match status" value="1"/>
</dbReference>
<dbReference type="GO" id="GO:0004605">
    <property type="term" value="F:phosphatidate cytidylyltransferase activity"/>
    <property type="evidence" value="ECO:0007669"/>
    <property type="project" value="UniProtKB-EC"/>
</dbReference>
<evidence type="ECO:0000313" key="22">
    <source>
        <dbReference type="Proteomes" id="UP000266643"/>
    </source>
</evidence>
<evidence type="ECO:0000256" key="14">
    <source>
        <dbReference type="ARBA" id="ARBA00023209"/>
    </source>
</evidence>
<dbReference type="Pfam" id="PF01148">
    <property type="entry name" value="CTP_transf_1"/>
    <property type="match status" value="1"/>
</dbReference>
<protein>
    <recommendedName>
        <fullName evidence="6">phosphatidate cytidylyltransferase</fullName>
        <ecNumber evidence="6">2.7.7.41</ecNumber>
    </recommendedName>
    <alternativeName>
        <fullName evidence="16">CDP-diacylglycerol synthase</fullName>
    </alternativeName>
    <alternativeName>
        <fullName evidence="17">CDP-diglyceride pyrophosphorylase</fullName>
    </alternativeName>
    <alternativeName>
        <fullName evidence="18">CDP-diglyceride synthase</fullName>
    </alternativeName>
</protein>
<evidence type="ECO:0000256" key="18">
    <source>
        <dbReference type="ARBA" id="ARBA00033406"/>
    </source>
</evidence>
<evidence type="ECO:0000256" key="15">
    <source>
        <dbReference type="ARBA" id="ARBA00023264"/>
    </source>
</evidence>
<keyword evidence="14" id="KW-0594">Phospholipid biosynthesis</keyword>
<evidence type="ECO:0000256" key="6">
    <source>
        <dbReference type="ARBA" id="ARBA00012487"/>
    </source>
</evidence>
<feature type="transmembrane region" description="Helical" evidence="20">
    <location>
        <begin position="138"/>
        <end position="160"/>
    </location>
</feature>
<dbReference type="Proteomes" id="UP000266643">
    <property type="component" value="Unassembled WGS sequence"/>
</dbReference>
<evidence type="ECO:0000256" key="20">
    <source>
        <dbReference type="SAM" id="Phobius"/>
    </source>
</evidence>
<dbReference type="InterPro" id="IPR016720">
    <property type="entry name" value="PC_Trfase_euk"/>
</dbReference>
<evidence type="ECO:0000256" key="1">
    <source>
        <dbReference type="ARBA" id="ARBA00001698"/>
    </source>
</evidence>
<dbReference type="EMBL" id="QUTD01003797">
    <property type="protein sequence ID" value="RHY71285.1"/>
    <property type="molecule type" value="Genomic_DNA"/>
</dbReference>
<dbReference type="UniPathway" id="UPA00557">
    <property type="reaction ID" value="UER00614"/>
</dbReference>
<evidence type="ECO:0000256" key="16">
    <source>
        <dbReference type="ARBA" id="ARBA00029893"/>
    </source>
</evidence>
<evidence type="ECO:0000256" key="9">
    <source>
        <dbReference type="ARBA" id="ARBA00022692"/>
    </source>
</evidence>
<evidence type="ECO:0000256" key="4">
    <source>
        <dbReference type="ARBA" id="ARBA00005189"/>
    </source>
</evidence>
<keyword evidence="8" id="KW-0808">Transferase</keyword>
<proteinExistence type="inferred from homology"/>
<keyword evidence="13 20" id="KW-0472">Membrane</keyword>
<keyword evidence="11 20" id="KW-1133">Transmembrane helix</keyword>
<organism evidence="21 22">
    <name type="scientific">Aphanomyces astaci</name>
    <name type="common">Crayfish plague agent</name>
    <dbReference type="NCBI Taxonomy" id="112090"/>
    <lineage>
        <taxon>Eukaryota</taxon>
        <taxon>Sar</taxon>
        <taxon>Stramenopiles</taxon>
        <taxon>Oomycota</taxon>
        <taxon>Saprolegniomycetes</taxon>
        <taxon>Saprolegniales</taxon>
        <taxon>Verrucalvaceae</taxon>
        <taxon>Aphanomyces</taxon>
    </lineage>
</organism>
<comment type="subcellular location">
    <subcellularLocation>
        <location evidence="2">Membrane</location>
        <topology evidence="2">Multi-pass membrane protein</topology>
    </subcellularLocation>
</comment>
<feature type="compositionally biased region" description="Polar residues" evidence="19">
    <location>
        <begin position="1"/>
        <end position="12"/>
    </location>
</feature>
<keyword evidence="9 20" id="KW-0812">Transmembrane</keyword>
<reference evidence="21 22" key="1">
    <citation type="submission" date="2018-08" db="EMBL/GenBank/DDBJ databases">
        <title>Aphanomyces genome sequencing and annotation.</title>
        <authorList>
            <person name="Minardi D."/>
            <person name="Oidtmann B."/>
            <person name="Van Der Giezen M."/>
            <person name="Studholme D.J."/>
        </authorList>
    </citation>
    <scope>NUCLEOTIDE SEQUENCE [LARGE SCALE GENOMIC DNA]</scope>
    <source>
        <strain evidence="21 22">D2</strain>
    </source>
</reference>
<sequence length="218" mass="24260">MKRRAQPNTLATSPKAGTPTSPKHDASSPLSHKKDANGGVPVGEDIAKPNLSVIKRVVAGFSMIALFGLIIYGGHLYVTLLIVVLQTLIFRELVNVRYRAAAEKNIPWFRSIQLTWTIVTLCLIVFQMRFVLDSICKGLVWLFFPASLVVCNDCFAYFCGKLVGRRVFTTPFLKLSPNKTWEGFLGAFVCTLVFAFWSSALLAQSPWMICPLESIEVQ</sequence>
<keyword evidence="10" id="KW-0548">Nucleotidyltransferase</keyword>
<evidence type="ECO:0000256" key="11">
    <source>
        <dbReference type="ARBA" id="ARBA00022989"/>
    </source>
</evidence>
<evidence type="ECO:0000256" key="19">
    <source>
        <dbReference type="SAM" id="MobiDB-lite"/>
    </source>
</evidence>
<evidence type="ECO:0000256" key="7">
    <source>
        <dbReference type="ARBA" id="ARBA00022516"/>
    </source>
</evidence>
<evidence type="ECO:0000256" key="10">
    <source>
        <dbReference type="ARBA" id="ARBA00022695"/>
    </source>
</evidence>
<evidence type="ECO:0000313" key="21">
    <source>
        <dbReference type="EMBL" id="RHY71285.1"/>
    </source>
</evidence>
<feature type="region of interest" description="Disordered" evidence="19">
    <location>
        <begin position="1"/>
        <end position="36"/>
    </location>
</feature>
<evidence type="ECO:0000256" key="12">
    <source>
        <dbReference type="ARBA" id="ARBA00023098"/>
    </source>
</evidence>
<dbReference type="AlphaFoldDB" id="A0A397DUK5"/>
<comment type="similarity">
    <text evidence="5">Belongs to the CDS family.</text>
</comment>
<feature type="transmembrane region" description="Helical" evidence="20">
    <location>
        <begin position="181"/>
        <end position="203"/>
    </location>
</feature>
<dbReference type="GO" id="GO:0005789">
    <property type="term" value="C:endoplasmic reticulum membrane"/>
    <property type="evidence" value="ECO:0007669"/>
    <property type="project" value="TreeGrafter"/>
</dbReference>
<feature type="compositionally biased region" description="Basic and acidic residues" evidence="19">
    <location>
        <begin position="22"/>
        <end position="36"/>
    </location>
</feature>
<evidence type="ECO:0000256" key="2">
    <source>
        <dbReference type="ARBA" id="ARBA00004141"/>
    </source>
</evidence>
<comment type="pathway">
    <text evidence="4">Lipid metabolism.</text>
</comment>
<comment type="catalytic activity">
    <reaction evidence="1">
        <text>a 1,2-diacyl-sn-glycero-3-phosphate + CTP + H(+) = a CDP-1,2-diacyl-sn-glycerol + diphosphate</text>
        <dbReference type="Rhea" id="RHEA:16229"/>
        <dbReference type="ChEBI" id="CHEBI:15378"/>
        <dbReference type="ChEBI" id="CHEBI:33019"/>
        <dbReference type="ChEBI" id="CHEBI:37563"/>
        <dbReference type="ChEBI" id="CHEBI:58332"/>
        <dbReference type="ChEBI" id="CHEBI:58608"/>
        <dbReference type="EC" id="2.7.7.41"/>
    </reaction>
</comment>
<keyword evidence="12" id="KW-0443">Lipid metabolism</keyword>
<keyword evidence="15" id="KW-1208">Phospholipid metabolism</keyword>
<dbReference type="VEuPathDB" id="FungiDB:H257_12961"/>
<evidence type="ECO:0000256" key="13">
    <source>
        <dbReference type="ARBA" id="ARBA00023136"/>
    </source>
</evidence>
<accession>A0A397DUK5</accession>